<evidence type="ECO:0000256" key="1">
    <source>
        <dbReference type="SAM" id="SignalP"/>
    </source>
</evidence>
<evidence type="ECO:0000313" key="3">
    <source>
        <dbReference type="Proteomes" id="UP000031197"/>
    </source>
</evidence>
<evidence type="ECO:0000313" key="2">
    <source>
        <dbReference type="EMBL" id="KHT45475.1"/>
    </source>
</evidence>
<keyword evidence="3" id="KW-1185">Reference proteome</keyword>
<organism evidence="2 3">
    <name type="scientific">Alteromonas marina</name>
    <dbReference type="NCBI Taxonomy" id="203795"/>
    <lineage>
        <taxon>Bacteria</taxon>
        <taxon>Pseudomonadati</taxon>
        <taxon>Pseudomonadota</taxon>
        <taxon>Gammaproteobacteria</taxon>
        <taxon>Alteromonadales</taxon>
        <taxon>Alteromonadaceae</taxon>
        <taxon>Alteromonas/Salinimonas group</taxon>
        <taxon>Alteromonas</taxon>
    </lineage>
</organism>
<comment type="caution">
    <text evidence="2">The sequence shown here is derived from an EMBL/GenBank/DDBJ whole genome shotgun (WGS) entry which is preliminary data.</text>
</comment>
<dbReference type="EMBL" id="JWLW01000062">
    <property type="protein sequence ID" value="KHT45475.1"/>
    <property type="molecule type" value="Genomic_DNA"/>
</dbReference>
<dbReference type="SUPFAM" id="SSF52833">
    <property type="entry name" value="Thioredoxin-like"/>
    <property type="match status" value="1"/>
</dbReference>
<proteinExistence type="predicted"/>
<keyword evidence="1" id="KW-0732">Signal</keyword>
<dbReference type="Gene3D" id="3.40.30.10">
    <property type="entry name" value="Glutaredoxin"/>
    <property type="match status" value="1"/>
</dbReference>
<sequence length="298" mass="33860">METYSSMKFLVLFLSIFFGYSGLARANDTSALNAKIIPTPEVYSDFLIEPWKPNAPSVIVFKDPNCGYCIRALKALDKYKGYNVFMFWSPILGDYSDKRVAAIMECDDPISQEVFDDVITRTPIECKSSDAFNLRHSRLQKLNKEIVQNYNPQSVPSYYFGGQKVYLSSLKKFKQQLTNGITPVQLDWTRYETLRLKQSGNQGLANAILFVSDELSTNKSLIASLENDFRYNWHLAKSTCESKDCTKNEKSNRSAELRLLMDVPEGAQIALVIDGMVIQTERLNQYLSNDSINAINVL</sequence>
<dbReference type="AlphaFoldDB" id="A0A0B3Y7Q7"/>
<dbReference type="Proteomes" id="UP000031197">
    <property type="component" value="Unassembled WGS sequence"/>
</dbReference>
<reference evidence="2 3" key="1">
    <citation type="submission" date="2014-12" db="EMBL/GenBank/DDBJ databases">
        <title>Genome sequencing of Alteromonas marina AD001.</title>
        <authorList>
            <person name="Adrian T.G.S."/>
            <person name="Chan K.G."/>
        </authorList>
    </citation>
    <scope>NUCLEOTIDE SEQUENCE [LARGE SCALE GENOMIC DNA]</scope>
    <source>
        <strain evidence="2 3">AD001</strain>
    </source>
</reference>
<feature type="signal peptide" evidence="1">
    <location>
        <begin position="1"/>
        <end position="26"/>
    </location>
</feature>
<accession>A0A0B3Y7Q7</accession>
<feature type="chain" id="PRO_5002099606" evidence="1">
    <location>
        <begin position="27"/>
        <end position="298"/>
    </location>
</feature>
<protein>
    <submittedName>
        <fullName evidence="2">Uncharacterized protein</fullName>
    </submittedName>
</protein>
<gene>
    <name evidence="2" type="ORF">RJ41_15065</name>
</gene>
<dbReference type="InterPro" id="IPR036249">
    <property type="entry name" value="Thioredoxin-like_sf"/>
</dbReference>
<dbReference type="OrthoDB" id="9780340at2"/>
<name>A0A0B3Y7Q7_9ALTE</name>